<reference evidence="2" key="1">
    <citation type="journal article" date="2007" name="Nature">
        <title>The grapevine genome sequence suggests ancestral hexaploidization in major angiosperm phyla.</title>
        <authorList>
            <consortium name="The French-Italian Public Consortium for Grapevine Genome Characterization."/>
            <person name="Jaillon O."/>
            <person name="Aury J.-M."/>
            <person name="Noel B."/>
            <person name="Policriti A."/>
            <person name="Clepet C."/>
            <person name="Casagrande A."/>
            <person name="Choisne N."/>
            <person name="Aubourg S."/>
            <person name="Vitulo N."/>
            <person name="Jubin C."/>
            <person name="Vezzi A."/>
            <person name="Legeai F."/>
            <person name="Hugueney P."/>
            <person name="Dasilva C."/>
            <person name="Horner D."/>
            <person name="Mica E."/>
            <person name="Jublot D."/>
            <person name="Poulain J."/>
            <person name="Bruyere C."/>
            <person name="Billault A."/>
            <person name="Segurens B."/>
            <person name="Gouyvenoux M."/>
            <person name="Ugarte E."/>
            <person name="Cattonaro F."/>
            <person name="Anthouard V."/>
            <person name="Vico V."/>
            <person name="Del Fabbro C."/>
            <person name="Alaux M."/>
            <person name="Di Gaspero G."/>
            <person name="Dumas V."/>
            <person name="Felice N."/>
            <person name="Paillard S."/>
            <person name="Juman I."/>
            <person name="Moroldo M."/>
            <person name="Scalabrin S."/>
            <person name="Canaguier A."/>
            <person name="Le Clainche I."/>
            <person name="Malacrida G."/>
            <person name="Durand E."/>
            <person name="Pesole G."/>
            <person name="Laucou V."/>
            <person name="Chatelet P."/>
            <person name="Merdinoglu D."/>
            <person name="Delledonne M."/>
            <person name="Pezzotti M."/>
            <person name="Lecharny A."/>
            <person name="Scarpelli C."/>
            <person name="Artiguenave F."/>
            <person name="Pe M.E."/>
            <person name="Valle G."/>
            <person name="Morgante M."/>
            <person name="Caboche M."/>
            <person name="Adam-Blondon A.-F."/>
            <person name="Weissenbach J."/>
            <person name="Quetier F."/>
            <person name="Wincker P."/>
        </authorList>
    </citation>
    <scope>NUCLEOTIDE SEQUENCE [LARGE SCALE GENOMIC DNA]</scope>
    <source>
        <strain evidence="2">cv. Pinot noir / PN40024</strain>
    </source>
</reference>
<evidence type="ECO:0000313" key="1">
    <source>
        <dbReference type="EMBL" id="CCB45071.1"/>
    </source>
</evidence>
<dbReference type="PaxDb" id="29760-VIT_09s0054g00500.t01"/>
<evidence type="ECO:0000313" key="2">
    <source>
        <dbReference type="Proteomes" id="UP000009183"/>
    </source>
</evidence>
<keyword evidence="2" id="KW-1185">Reference proteome</keyword>
<organism evidence="1 2">
    <name type="scientific">Vitis vinifera</name>
    <name type="common">Grape</name>
    <dbReference type="NCBI Taxonomy" id="29760"/>
    <lineage>
        <taxon>Eukaryota</taxon>
        <taxon>Viridiplantae</taxon>
        <taxon>Streptophyta</taxon>
        <taxon>Embryophyta</taxon>
        <taxon>Tracheophyta</taxon>
        <taxon>Spermatophyta</taxon>
        <taxon>Magnoliopsida</taxon>
        <taxon>eudicotyledons</taxon>
        <taxon>Gunneridae</taxon>
        <taxon>Pentapetalae</taxon>
        <taxon>rosids</taxon>
        <taxon>Vitales</taxon>
        <taxon>Vitaceae</taxon>
        <taxon>Viteae</taxon>
        <taxon>Vitis</taxon>
    </lineage>
</organism>
<protein>
    <submittedName>
        <fullName evidence="1">Uncharacterized protein</fullName>
    </submittedName>
</protein>
<proteinExistence type="predicted"/>
<accession>F6GYN5</accession>
<dbReference type="EMBL" id="FN594972">
    <property type="protein sequence ID" value="CCB45071.1"/>
    <property type="molecule type" value="Genomic_DNA"/>
</dbReference>
<name>F6GYN5_VITVI</name>
<gene>
    <name evidence="1" type="ordered locus">VIT_09s0054g00500</name>
</gene>
<sequence>MGPMREKFQSLLLSDMSVSSRLVFFLGKPLSHIVQFSALSCSFYFIKKRILAHGGWGVSRTGRPD</sequence>
<dbReference type="HOGENOM" id="CLU_2854263_0_0_1"/>
<dbReference type="InParanoid" id="F6GYN5"/>
<dbReference type="Proteomes" id="UP000009183">
    <property type="component" value="Chromosome 9"/>
</dbReference>
<dbReference type="AlphaFoldDB" id="F6GYN5"/>